<dbReference type="Proteomes" id="UP000012960">
    <property type="component" value="Unplaced"/>
</dbReference>
<feature type="region of interest" description="Disordered" evidence="1">
    <location>
        <begin position="1"/>
        <end position="53"/>
    </location>
</feature>
<feature type="compositionally biased region" description="Basic and acidic residues" evidence="1">
    <location>
        <begin position="43"/>
        <end position="52"/>
    </location>
</feature>
<protein>
    <submittedName>
        <fullName evidence="2">Uncharacterized protein</fullName>
    </submittedName>
</protein>
<evidence type="ECO:0000313" key="2">
    <source>
        <dbReference type="EnsemblPlants" id="Ma04_p34370.1"/>
    </source>
</evidence>
<proteinExistence type="predicted"/>
<sequence length="128" mass="13130">MEHEGEHGGGGAEVDEGRDAELAGYVDQDGGKEVQDQGGHVGGRGEGRHGDPGARLVVLDVTGDEVVGAVGVGRKLHGRKLLEANVEAGGGGGAEFGGCACGRWSSEENGGRWSLSLSLYMLRCCVRV</sequence>
<reference evidence="2" key="1">
    <citation type="submission" date="2021-05" db="UniProtKB">
        <authorList>
            <consortium name="EnsemblPlants"/>
        </authorList>
    </citation>
    <scope>IDENTIFICATION</scope>
    <source>
        <strain evidence="2">subsp. malaccensis</strain>
    </source>
</reference>
<dbReference type="Gramene" id="Ma04_t34370.1">
    <property type="protein sequence ID" value="Ma04_p34370.1"/>
    <property type="gene ID" value="Ma04_g34370"/>
</dbReference>
<dbReference type="EnsemblPlants" id="Ma04_t34370.1">
    <property type="protein sequence ID" value="Ma04_p34370.1"/>
    <property type="gene ID" value="Ma04_g34370"/>
</dbReference>
<evidence type="ECO:0000256" key="1">
    <source>
        <dbReference type="SAM" id="MobiDB-lite"/>
    </source>
</evidence>
<dbReference type="AlphaFoldDB" id="A0A804IX44"/>
<dbReference type="InParanoid" id="A0A804IX44"/>
<keyword evidence="3" id="KW-1185">Reference proteome</keyword>
<evidence type="ECO:0000313" key="3">
    <source>
        <dbReference type="Proteomes" id="UP000012960"/>
    </source>
</evidence>
<organism evidence="2 3">
    <name type="scientific">Musa acuminata subsp. malaccensis</name>
    <name type="common">Wild banana</name>
    <name type="synonym">Musa malaccensis</name>
    <dbReference type="NCBI Taxonomy" id="214687"/>
    <lineage>
        <taxon>Eukaryota</taxon>
        <taxon>Viridiplantae</taxon>
        <taxon>Streptophyta</taxon>
        <taxon>Embryophyta</taxon>
        <taxon>Tracheophyta</taxon>
        <taxon>Spermatophyta</taxon>
        <taxon>Magnoliopsida</taxon>
        <taxon>Liliopsida</taxon>
        <taxon>Zingiberales</taxon>
        <taxon>Musaceae</taxon>
        <taxon>Musa</taxon>
    </lineage>
</organism>
<accession>A0A804IX44</accession>
<name>A0A804IX44_MUSAM</name>